<name>A0ABC9Y537_GRUJA</name>
<keyword evidence="3" id="KW-1185">Reference proteome</keyword>
<dbReference type="Pfam" id="PF00240">
    <property type="entry name" value="ubiquitin"/>
    <property type="match status" value="1"/>
</dbReference>
<dbReference type="EMBL" id="BAAFJT010000040">
    <property type="protein sequence ID" value="GAB0205061.1"/>
    <property type="molecule type" value="Genomic_DNA"/>
</dbReference>
<dbReference type="PANTHER" id="PTHR10621:SF13">
    <property type="entry name" value="UV EXCISION REPAIR PROTEIN RAD23 HOMOLOG B"/>
    <property type="match status" value="1"/>
</dbReference>
<dbReference type="SMART" id="SM00213">
    <property type="entry name" value="UBQ"/>
    <property type="match status" value="1"/>
</dbReference>
<dbReference type="Proteomes" id="UP001623348">
    <property type="component" value="Unassembled WGS sequence"/>
</dbReference>
<dbReference type="Gene3D" id="3.10.20.90">
    <property type="entry name" value="Phosphatidylinositol 3-kinase Catalytic Subunit, Chain A, domain 1"/>
    <property type="match status" value="1"/>
</dbReference>
<evidence type="ECO:0000259" key="1">
    <source>
        <dbReference type="PROSITE" id="PS50053"/>
    </source>
</evidence>
<organism evidence="2 3">
    <name type="scientific">Grus japonensis</name>
    <name type="common">Japanese crane</name>
    <name type="synonym">Red-crowned crane</name>
    <dbReference type="NCBI Taxonomy" id="30415"/>
    <lineage>
        <taxon>Eukaryota</taxon>
        <taxon>Metazoa</taxon>
        <taxon>Chordata</taxon>
        <taxon>Craniata</taxon>
        <taxon>Vertebrata</taxon>
        <taxon>Euteleostomi</taxon>
        <taxon>Archelosauria</taxon>
        <taxon>Archosauria</taxon>
        <taxon>Dinosauria</taxon>
        <taxon>Saurischia</taxon>
        <taxon>Theropoda</taxon>
        <taxon>Coelurosauria</taxon>
        <taxon>Aves</taxon>
        <taxon>Neognathae</taxon>
        <taxon>Neoaves</taxon>
        <taxon>Gruiformes</taxon>
        <taxon>Gruidae</taxon>
        <taxon>Grus</taxon>
    </lineage>
</organism>
<proteinExistence type="predicted"/>
<evidence type="ECO:0000313" key="3">
    <source>
        <dbReference type="Proteomes" id="UP001623348"/>
    </source>
</evidence>
<comment type="caution">
    <text evidence="2">The sequence shown here is derived from an EMBL/GenBank/DDBJ whole genome shotgun (WGS) entry which is preliminary data.</text>
</comment>
<sequence>MQITLKTLQQQTFRIDIDPEETVKALKEKIESERGKDAFPVAGQKLIYAGNGYSQDTVSESTLIFMFFDFDVKVKFSKEYKY</sequence>
<gene>
    <name evidence="2" type="ORF">GRJ2_002971700</name>
</gene>
<dbReference type="InterPro" id="IPR029071">
    <property type="entry name" value="Ubiquitin-like_domsf"/>
</dbReference>
<dbReference type="AlphaFoldDB" id="A0ABC9Y537"/>
<reference evidence="2 3" key="1">
    <citation type="submission" date="2024-06" db="EMBL/GenBank/DDBJ databases">
        <title>The draft genome of Grus japonensis, version 3.</title>
        <authorList>
            <person name="Nabeshima K."/>
            <person name="Suzuki S."/>
            <person name="Onuma M."/>
        </authorList>
    </citation>
    <scope>NUCLEOTIDE SEQUENCE [LARGE SCALE GENOMIC DNA]</scope>
    <source>
        <strain evidence="2 3">451A</strain>
    </source>
</reference>
<evidence type="ECO:0000313" key="2">
    <source>
        <dbReference type="EMBL" id="GAB0205061.1"/>
    </source>
</evidence>
<protein>
    <submittedName>
        <fullName evidence="2">UV excision repair protein RAD23 B</fullName>
    </submittedName>
</protein>
<dbReference type="PROSITE" id="PS50053">
    <property type="entry name" value="UBIQUITIN_2"/>
    <property type="match status" value="1"/>
</dbReference>
<dbReference type="PANTHER" id="PTHR10621">
    <property type="entry name" value="UV EXCISION REPAIR PROTEIN RAD23"/>
    <property type="match status" value="1"/>
</dbReference>
<dbReference type="SUPFAM" id="SSF54236">
    <property type="entry name" value="Ubiquitin-like"/>
    <property type="match status" value="1"/>
</dbReference>
<feature type="domain" description="Ubiquitin-like" evidence="1">
    <location>
        <begin position="1"/>
        <end position="60"/>
    </location>
</feature>
<dbReference type="InterPro" id="IPR000626">
    <property type="entry name" value="Ubiquitin-like_dom"/>
</dbReference>
<accession>A0ABC9Y537</accession>